<dbReference type="InterPro" id="IPR029064">
    <property type="entry name" value="Ribosomal_eL30-like_sf"/>
</dbReference>
<evidence type="ECO:0000256" key="1">
    <source>
        <dbReference type="ARBA" id="ARBA00022603"/>
    </source>
</evidence>
<evidence type="ECO:0000313" key="5">
    <source>
        <dbReference type="Proteomes" id="UP000325255"/>
    </source>
</evidence>
<dbReference type="Pfam" id="PF08032">
    <property type="entry name" value="SpoU_sub_bind"/>
    <property type="match status" value="1"/>
</dbReference>
<dbReference type="PANTHER" id="PTHR46429">
    <property type="entry name" value="23S RRNA (GUANOSINE-2'-O-)-METHYLTRANSFERASE RLMB"/>
    <property type="match status" value="1"/>
</dbReference>
<dbReference type="SUPFAM" id="SSF55315">
    <property type="entry name" value="L30e-like"/>
    <property type="match status" value="1"/>
</dbReference>
<dbReference type="SMART" id="SM00967">
    <property type="entry name" value="SpoU_sub_bind"/>
    <property type="match status" value="1"/>
</dbReference>
<proteinExistence type="predicted"/>
<dbReference type="Gene3D" id="3.30.1330.30">
    <property type="match status" value="1"/>
</dbReference>
<sequence length="240" mass="25822">MPCRMKPDTICGANAVDALFARRPDDVIRLFYATERRDLVGPWCSRLAEARRPYRLLPDAELVKVAGTPHHGGVVAVAKPREIPLLDLRAPPRGNFLLVLDGIGNPHNLGAIARSAAWFGVPALLLHDIPGAALPSDAAYRTAEGGLEWLALHRTRDLPRALAALAPYYRIVATTLAADAVPPEAIPRDRPLALVLGAEEHGIRAEVLAACRRSVRIRGTGRVQSLNVAQAAAVLLHALT</sequence>
<accession>A0A5M6IYA5</accession>
<dbReference type="InterPro" id="IPR001537">
    <property type="entry name" value="SpoU_MeTrfase"/>
</dbReference>
<evidence type="ECO:0000256" key="2">
    <source>
        <dbReference type="ARBA" id="ARBA00022679"/>
    </source>
</evidence>
<protein>
    <submittedName>
        <fullName evidence="4">RNA methyltransferase</fullName>
    </submittedName>
</protein>
<dbReference type="Gene3D" id="3.40.1280.10">
    <property type="match status" value="1"/>
</dbReference>
<dbReference type="GO" id="GO:0008173">
    <property type="term" value="F:RNA methyltransferase activity"/>
    <property type="evidence" value="ECO:0007669"/>
    <property type="project" value="InterPro"/>
</dbReference>
<dbReference type="GO" id="GO:0006396">
    <property type="term" value="P:RNA processing"/>
    <property type="evidence" value="ECO:0007669"/>
    <property type="project" value="InterPro"/>
</dbReference>
<dbReference type="Proteomes" id="UP000325255">
    <property type="component" value="Unassembled WGS sequence"/>
</dbReference>
<dbReference type="SUPFAM" id="SSF75217">
    <property type="entry name" value="alpha/beta knot"/>
    <property type="match status" value="1"/>
</dbReference>
<dbReference type="InterPro" id="IPR013123">
    <property type="entry name" value="SpoU_subst-bd"/>
</dbReference>
<dbReference type="Pfam" id="PF00588">
    <property type="entry name" value="SpoU_methylase"/>
    <property type="match status" value="1"/>
</dbReference>
<dbReference type="EMBL" id="VWPK01000009">
    <property type="protein sequence ID" value="KAA5612939.1"/>
    <property type="molecule type" value="Genomic_DNA"/>
</dbReference>
<gene>
    <name evidence="4" type="ORF">F1189_07850</name>
</gene>
<feature type="domain" description="RNA 2-O ribose methyltransferase substrate binding" evidence="3">
    <location>
        <begin position="9"/>
        <end position="84"/>
    </location>
</feature>
<dbReference type="InterPro" id="IPR004441">
    <property type="entry name" value="rRNA_MeTrfase_TrmH"/>
</dbReference>
<keyword evidence="5" id="KW-1185">Reference proteome</keyword>
<dbReference type="InterPro" id="IPR029028">
    <property type="entry name" value="Alpha/beta_knot_MTases"/>
</dbReference>
<dbReference type="PANTHER" id="PTHR46429:SF2">
    <property type="entry name" value="TRNA_RRNA METHYLTRANSFERASE"/>
    <property type="match status" value="1"/>
</dbReference>
<keyword evidence="1 4" id="KW-0489">Methyltransferase</keyword>
<dbReference type="GO" id="GO:0032259">
    <property type="term" value="P:methylation"/>
    <property type="evidence" value="ECO:0007669"/>
    <property type="project" value="UniProtKB-KW"/>
</dbReference>
<dbReference type="OrthoDB" id="9785673at2"/>
<dbReference type="AlphaFoldDB" id="A0A5M6IYA5"/>
<dbReference type="GO" id="GO:0005829">
    <property type="term" value="C:cytosol"/>
    <property type="evidence" value="ECO:0007669"/>
    <property type="project" value="TreeGrafter"/>
</dbReference>
<dbReference type="InterPro" id="IPR029026">
    <property type="entry name" value="tRNA_m1G_MTases_N"/>
</dbReference>
<comment type="caution">
    <text evidence="4">The sequence shown here is derived from an EMBL/GenBank/DDBJ whole genome shotgun (WGS) entry which is preliminary data.</text>
</comment>
<name>A0A5M6IYA5_9PROT</name>
<evidence type="ECO:0000259" key="3">
    <source>
        <dbReference type="SMART" id="SM00967"/>
    </source>
</evidence>
<reference evidence="4 5" key="1">
    <citation type="submission" date="2019-09" db="EMBL/GenBank/DDBJ databases">
        <title>Genome sequence of Rhodovastum atsumiense, a diverse member of the Acetobacteraceae family of non-sulfur purple photosynthetic bacteria.</title>
        <authorList>
            <person name="Meyer T."/>
            <person name="Kyndt J."/>
        </authorList>
    </citation>
    <scope>NUCLEOTIDE SEQUENCE [LARGE SCALE GENOMIC DNA]</scope>
    <source>
        <strain evidence="4 5">DSM 21279</strain>
    </source>
</reference>
<dbReference type="CDD" id="cd18095">
    <property type="entry name" value="SpoU-like_rRNA-MTase"/>
    <property type="match status" value="1"/>
</dbReference>
<evidence type="ECO:0000313" key="4">
    <source>
        <dbReference type="EMBL" id="KAA5612939.1"/>
    </source>
</evidence>
<organism evidence="4 5">
    <name type="scientific">Rhodovastum atsumiense</name>
    <dbReference type="NCBI Taxonomy" id="504468"/>
    <lineage>
        <taxon>Bacteria</taxon>
        <taxon>Pseudomonadati</taxon>
        <taxon>Pseudomonadota</taxon>
        <taxon>Alphaproteobacteria</taxon>
        <taxon>Acetobacterales</taxon>
        <taxon>Acetobacteraceae</taxon>
        <taxon>Rhodovastum</taxon>
    </lineage>
</organism>
<keyword evidence="2 4" id="KW-0808">Transferase</keyword>
<dbReference type="GO" id="GO:0003723">
    <property type="term" value="F:RNA binding"/>
    <property type="evidence" value="ECO:0007669"/>
    <property type="project" value="InterPro"/>
</dbReference>